<accession>A0ABV1ZTR7</accession>
<dbReference type="PANTHER" id="PTHR30590:SF2">
    <property type="entry name" value="INNER MEMBRANE PROTEIN"/>
    <property type="match status" value="1"/>
</dbReference>
<dbReference type="Pfam" id="PF04235">
    <property type="entry name" value="DUF418"/>
    <property type="match status" value="1"/>
</dbReference>
<evidence type="ECO:0000313" key="4">
    <source>
        <dbReference type="EMBL" id="MES0834498.1"/>
    </source>
</evidence>
<comment type="caution">
    <text evidence="4">The sequence shown here is derived from an EMBL/GenBank/DDBJ whole genome shotgun (WGS) entry which is preliminary data.</text>
</comment>
<dbReference type="EMBL" id="JBEQNB010000006">
    <property type="protein sequence ID" value="MES0834498.1"/>
    <property type="molecule type" value="Genomic_DNA"/>
</dbReference>
<sequence length="417" mass="43770">MTDIRATPAPSPAPPPSRGPTKDSERALAPDLARGAMLLLIALAHATGLFFVSAHGAGQATGVAERAFEIAMSTLVDARAIPMFAIMFGYGLVQVARRQDAATGSPRATRAILLRRNGWLVAFGLVHGTLLFSGEILGAYGVLGLLFTLVLLRRSDRVYRALRWIGGVLLVYVVGLGGLVAWAVANGSGEPAPVPVPEEASSLDAATYAASVLARLNEWPVHTGLIVAGYLLPVWFGAWAARNRVLEAPGDHRRTLWTGVVGGFAVGVAGGLPMGLANAGVLHADAFAATWVQLLHQVSGVFGGIGYVSLFGLLSLALSRAGRPRGNSAVVGALAALGQRSLSGYLFQSVVWVVLASPYTLALGARFEEPTLFAVGCAVVVWLVSVVGADLMRRRSLRGPAEVLLRRLTYGRSRKTA</sequence>
<feature type="transmembrane region" description="Helical" evidence="2">
    <location>
        <begin position="70"/>
        <end position="93"/>
    </location>
</feature>
<feature type="transmembrane region" description="Helical" evidence="2">
    <location>
        <begin position="164"/>
        <end position="185"/>
    </location>
</feature>
<keyword evidence="2" id="KW-0812">Transmembrane</keyword>
<feature type="transmembrane region" description="Helical" evidence="2">
    <location>
        <begin position="371"/>
        <end position="389"/>
    </location>
</feature>
<evidence type="ECO:0000313" key="5">
    <source>
        <dbReference type="Proteomes" id="UP001432401"/>
    </source>
</evidence>
<evidence type="ECO:0000256" key="1">
    <source>
        <dbReference type="SAM" id="MobiDB-lite"/>
    </source>
</evidence>
<feature type="transmembrane region" description="Helical" evidence="2">
    <location>
        <begin position="36"/>
        <end position="58"/>
    </location>
</feature>
<feature type="transmembrane region" description="Helical" evidence="2">
    <location>
        <begin position="136"/>
        <end position="152"/>
    </location>
</feature>
<keyword evidence="2" id="KW-0472">Membrane</keyword>
<evidence type="ECO:0000256" key="2">
    <source>
        <dbReference type="SAM" id="Phobius"/>
    </source>
</evidence>
<feature type="region of interest" description="Disordered" evidence="1">
    <location>
        <begin position="1"/>
        <end position="25"/>
    </location>
</feature>
<feature type="domain" description="DUF418" evidence="3">
    <location>
        <begin position="240"/>
        <end position="411"/>
    </location>
</feature>
<feature type="transmembrane region" description="Helical" evidence="2">
    <location>
        <begin position="254"/>
        <end position="274"/>
    </location>
</feature>
<evidence type="ECO:0000259" key="3">
    <source>
        <dbReference type="Pfam" id="PF04235"/>
    </source>
</evidence>
<name>A0ABV1ZTR7_9ACTN</name>
<keyword evidence="5" id="KW-1185">Reference proteome</keyword>
<proteinExistence type="predicted"/>
<feature type="transmembrane region" description="Helical" evidence="2">
    <location>
        <begin position="294"/>
        <end position="318"/>
    </location>
</feature>
<keyword evidence="2" id="KW-1133">Transmembrane helix</keyword>
<dbReference type="InterPro" id="IPR052529">
    <property type="entry name" value="Bact_Transport_Assoc"/>
</dbReference>
<feature type="transmembrane region" description="Helical" evidence="2">
    <location>
        <begin position="221"/>
        <end position="242"/>
    </location>
</feature>
<dbReference type="RefSeq" id="WP_344182956.1">
    <property type="nucleotide sequence ID" value="NZ_JBEQNA010000006.1"/>
</dbReference>
<dbReference type="Proteomes" id="UP001432401">
    <property type="component" value="Unassembled WGS sequence"/>
</dbReference>
<reference evidence="4 5" key="1">
    <citation type="submission" date="2024-06" db="EMBL/GenBank/DDBJ databases">
        <authorList>
            <person name="Bataeva Y.V."/>
            <person name="Grigorian L.N."/>
            <person name="Solomentsev V.I."/>
        </authorList>
    </citation>
    <scope>NUCLEOTIDE SEQUENCE [LARGE SCALE GENOMIC DNA]</scope>
    <source>
        <strain evidence="5">SCPM-O-B-12605 (RCAM04882)</strain>
    </source>
</reference>
<organism evidence="4 5">
    <name type="scientific">Nocardiopsis tropica</name>
    <dbReference type="NCBI Taxonomy" id="109330"/>
    <lineage>
        <taxon>Bacteria</taxon>
        <taxon>Bacillati</taxon>
        <taxon>Actinomycetota</taxon>
        <taxon>Actinomycetes</taxon>
        <taxon>Streptosporangiales</taxon>
        <taxon>Nocardiopsidaceae</taxon>
        <taxon>Nocardiopsis</taxon>
    </lineage>
</organism>
<dbReference type="PANTHER" id="PTHR30590">
    <property type="entry name" value="INNER MEMBRANE PROTEIN"/>
    <property type="match status" value="1"/>
</dbReference>
<gene>
    <name evidence="4" type="ORF">ABUK86_12000</name>
</gene>
<protein>
    <submittedName>
        <fullName evidence="4">DUF418 domain-containing protein</fullName>
    </submittedName>
</protein>
<feature type="transmembrane region" description="Helical" evidence="2">
    <location>
        <begin position="345"/>
        <end position="365"/>
    </location>
</feature>
<feature type="compositionally biased region" description="Pro residues" evidence="1">
    <location>
        <begin position="9"/>
        <end position="18"/>
    </location>
</feature>
<dbReference type="InterPro" id="IPR007349">
    <property type="entry name" value="DUF418"/>
</dbReference>